<dbReference type="Proteomes" id="UP001195483">
    <property type="component" value="Unassembled WGS sequence"/>
</dbReference>
<proteinExistence type="predicted"/>
<keyword evidence="3" id="KW-1185">Reference proteome</keyword>
<name>A0AAE0VPK5_9BIVA</name>
<organism evidence="2 3">
    <name type="scientific">Potamilus streckersoni</name>
    <dbReference type="NCBI Taxonomy" id="2493646"/>
    <lineage>
        <taxon>Eukaryota</taxon>
        <taxon>Metazoa</taxon>
        <taxon>Spiralia</taxon>
        <taxon>Lophotrochozoa</taxon>
        <taxon>Mollusca</taxon>
        <taxon>Bivalvia</taxon>
        <taxon>Autobranchia</taxon>
        <taxon>Heteroconchia</taxon>
        <taxon>Palaeoheterodonta</taxon>
        <taxon>Unionida</taxon>
        <taxon>Unionoidea</taxon>
        <taxon>Unionidae</taxon>
        <taxon>Ambleminae</taxon>
        <taxon>Lampsilini</taxon>
        <taxon>Potamilus</taxon>
    </lineage>
</organism>
<reference evidence="2" key="1">
    <citation type="journal article" date="2021" name="Genome Biol. Evol.">
        <title>A High-Quality Reference Genome for a Parasitic Bivalve with Doubly Uniparental Inheritance (Bivalvia: Unionida).</title>
        <authorList>
            <person name="Smith C.H."/>
        </authorList>
    </citation>
    <scope>NUCLEOTIDE SEQUENCE</scope>
    <source>
        <strain evidence="2">CHS0354</strain>
    </source>
</reference>
<evidence type="ECO:0000256" key="1">
    <source>
        <dbReference type="SAM" id="Phobius"/>
    </source>
</evidence>
<reference evidence="2" key="3">
    <citation type="submission" date="2023-05" db="EMBL/GenBank/DDBJ databases">
        <authorList>
            <person name="Smith C.H."/>
        </authorList>
    </citation>
    <scope>NUCLEOTIDE SEQUENCE</scope>
    <source>
        <strain evidence="2">CHS0354</strain>
        <tissue evidence="2">Mantle</tissue>
    </source>
</reference>
<sequence length="202" mass="24167">MFFPKAVFEFELFLFLLLQSLGLKVCVHLYPWVLVKRQRPLDLCDTQHKPCVQIEVEVMKNEDTLNRLTRASLYDIELAEVRRYKEFPWRGGVGGVEKQGSHSNFHICDKRYTSTDPFQNRKRYVSIDLLQNRKRYASIDLYKDSLLQVKKRYASINQLQEEACIDRYVTRQKTKYVSIDLLQVKKMSASIDMYQRRRCRQR</sequence>
<keyword evidence="1" id="KW-0472">Membrane</keyword>
<keyword evidence="1" id="KW-1133">Transmembrane helix</keyword>
<feature type="transmembrane region" description="Helical" evidence="1">
    <location>
        <begin position="12"/>
        <end position="33"/>
    </location>
</feature>
<evidence type="ECO:0000313" key="2">
    <source>
        <dbReference type="EMBL" id="KAK3585524.1"/>
    </source>
</evidence>
<evidence type="ECO:0000313" key="3">
    <source>
        <dbReference type="Proteomes" id="UP001195483"/>
    </source>
</evidence>
<dbReference type="EMBL" id="JAEAOA010001386">
    <property type="protein sequence ID" value="KAK3585524.1"/>
    <property type="molecule type" value="Genomic_DNA"/>
</dbReference>
<dbReference type="AlphaFoldDB" id="A0AAE0VPK5"/>
<keyword evidence="1" id="KW-0812">Transmembrane</keyword>
<protein>
    <submittedName>
        <fullName evidence="2">Uncharacterized protein</fullName>
    </submittedName>
</protein>
<gene>
    <name evidence="2" type="ORF">CHS0354_022932</name>
</gene>
<comment type="caution">
    <text evidence="2">The sequence shown here is derived from an EMBL/GenBank/DDBJ whole genome shotgun (WGS) entry which is preliminary data.</text>
</comment>
<accession>A0AAE0VPK5</accession>
<reference evidence="2" key="2">
    <citation type="journal article" date="2021" name="Genome Biol. Evol.">
        <title>Developing a high-quality reference genome for a parasitic bivalve with doubly uniparental inheritance (Bivalvia: Unionida).</title>
        <authorList>
            <person name="Smith C.H."/>
        </authorList>
    </citation>
    <scope>NUCLEOTIDE SEQUENCE</scope>
    <source>
        <strain evidence="2">CHS0354</strain>
        <tissue evidence="2">Mantle</tissue>
    </source>
</reference>